<sequence>MAAMVYGVGGANTALLQNSPFYIIIGEVLQKMIKRGILNEHFMGLRRHSF</sequence>
<evidence type="ECO:0000313" key="2">
    <source>
        <dbReference type="Proteomes" id="UP000637074"/>
    </source>
</evidence>
<accession>A0ABQ3N9F2</accession>
<protein>
    <submittedName>
        <fullName evidence="1">Uncharacterized protein</fullName>
    </submittedName>
</protein>
<dbReference type="Proteomes" id="UP000637074">
    <property type="component" value="Unassembled WGS sequence"/>
</dbReference>
<gene>
    <name evidence="1" type="ORF">AM1BK_43790</name>
</gene>
<proteinExistence type="predicted"/>
<name>A0ABQ3N9F2_9BACI</name>
<reference evidence="1 2" key="1">
    <citation type="journal article" date="2022" name="Int. J. Syst. Evol. Microbiol.">
        <title>Neobacillus kokaensis sp. nov., isolated from soil.</title>
        <authorList>
            <person name="Yuki K."/>
            <person name="Matsubara H."/>
            <person name="Yamaguchi S."/>
        </authorList>
    </citation>
    <scope>NUCLEOTIDE SEQUENCE [LARGE SCALE GENOMIC DNA]</scope>
    <source>
        <strain evidence="1 2">LOB 377</strain>
    </source>
</reference>
<comment type="caution">
    <text evidence="1">The sequence shown here is derived from an EMBL/GenBank/DDBJ whole genome shotgun (WGS) entry which is preliminary data.</text>
</comment>
<dbReference type="EMBL" id="BNDS01000028">
    <property type="protein sequence ID" value="GHI00837.1"/>
    <property type="molecule type" value="Genomic_DNA"/>
</dbReference>
<organism evidence="1 2">
    <name type="scientific">Neobacillus kokaensis</name>
    <dbReference type="NCBI Taxonomy" id="2759023"/>
    <lineage>
        <taxon>Bacteria</taxon>
        <taxon>Bacillati</taxon>
        <taxon>Bacillota</taxon>
        <taxon>Bacilli</taxon>
        <taxon>Bacillales</taxon>
        <taxon>Bacillaceae</taxon>
        <taxon>Neobacillus</taxon>
    </lineage>
</organism>
<evidence type="ECO:0000313" key="1">
    <source>
        <dbReference type="EMBL" id="GHI00837.1"/>
    </source>
</evidence>
<keyword evidence="2" id="KW-1185">Reference proteome</keyword>